<dbReference type="InterPro" id="IPR001138">
    <property type="entry name" value="Zn2Cys6_DnaBD"/>
</dbReference>
<dbReference type="InterPro" id="IPR036864">
    <property type="entry name" value="Zn2-C6_fun-type_DNA-bd_sf"/>
</dbReference>
<feature type="domain" description="Zn(2)-C6 fungal-type" evidence="7">
    <location>
        <begin position="17"/>
        <end position="49"/>
    </location>
</feature>
<dbReference type="Pfam" id="PF00172">
    <property type="entry name" value="Zn_clus"/>
    <property type="match status" value="1"/>
</dbReference>
<evidence type="ECO:0000313" key="9">
    <source>
        <dbReference type="Proteomes" id="UP001362999"/>
    </source>
</evidence>
<feature type="region of interest" description="Disordered" evidence="6">
    <location>
        <begin position="397"/>
        <end position="422"/>
    </location>
</feature>
<evidence type="ECO:0000256" key="5">
    <source>
        <dbReference type="ARBA" id="ARBA00023242"/>
    </source>
</evidence>
<feature type="compositionally biased region" description="Polar residues" evidence="6">
    <location>
        <begin position="76"/>
        <end position="85"/>
    </location>
</feature>
<accession>A0AAW0D2E2</accession>
<dbReference type="GO" id="GO:0003677">
    <property type="term" value="F:DNA binding"/>
    <property type="evidence" value="ECO:0007669"/>
    <property type="project" value="InterPro"/>
</dbReference>
<feature type="compositionally biased region" description="Low complexity" evidence="6">
    <location>
        <begin position="106"/>
        <end position="118"/>
    </location>
</feature>
<dbReference type="GO" id="GO:0008270">
    <property type="term" value="F:zinc ion binding"/>
    <property type="evidence" value="ECO:0007669"/>
    <property type="project" value="InterPro"/>
</dbReference>
<dbReference type="Proteomes" id="UP001362999">
    <property type="component" value="Unassembled WGS sequence"/>
</dbReference>
<dbReference type="Pfam" id="PF04082">
    <property type="entry name" value="Fungal_trans"/>
    <property type="match status" value="1"/>
</dbReference>
<feature type="region of interest" description="Disordered" evidence="6">
    <location>
        <begin position="72"/>
        <end position="140"/>
    </location>
</feature>
<dbReference type="SMART" id="SM00066">
    <property type="entry name" value="GAL4"/>
    <property type="match status" value="1"/>
</dbReference>
<dbReference type="SUPFAM" id="SSF57701">
    <property type="entry name" value="Zn2/Cys6 DNA-binding domain"/>
    <property type="match status" value="1"/>
</dbReference>
<evidence type="ECO:0000256" key="3">
    <source>
        <dbReference type="ARBA" id="ARBA00023015"/>
    </source>
</evidence>
<dbReference type="EMBL" id="JAWWNJ010000011">
    <property type="protein sequence ID" value="KAK7045084.1"/>
    <property type="molecule type" value="Genomic_DNA"/>
</dbReference>
<dbReference type="CDD" id="cd00067">
    <property type="entry name" value="GAL4"/>
    <property type="match status" value="1"/>
</dbReference>
<keyword evidence="9" id="KW-1185">Reference proteome</keyword>
<evidence type="ECO:0000259" key="7">
    <source>
        <dbReference type="PROSITE" id="PS50048"/>
    </source>
</evidence>
<dbReference type="GO" id="GO:0006351">
    <property type="term" value="P:DNA-templated transcription"/>
    <property type="evidence" value="ECO:0007669"/>
    <property type="project" value="InterPro"/>
</dbReference>
<dbReference type="InterPro" id="IPR007219">
    <property type="entry name" value="XnlR_reg_dom"/>
</dbReference>
<dbReference type="InterPro" id="IPR050815">
    <property type="entry name" value="TF_fung"/>
</dbReference>
<protein>
    <submittedName>
        <fullName evidence="8">Zn(2)-C6 fungal-type domain-containing protein</fullName>
    </submittedName>
</protein>
<comment type="caution">
    <text evidence="8">The sequence shown here is derived from an EMBL/GenBank/DDBJ whole genome shotgun (WGS) entry which is preliminary data.</text>
</comment>
<dbReference type="CDD" id="cd12148">
    <property type="entry name" value="fungal_TF_MHR"/>
    <property type="match status" value="1"/>
</dbReference>
<feature type="region of interest" description="Disordered" evidence="6">
    <location>
        <begin position="222"/>
        <end position="253"/>
    </location>
</feature>
<reference evidence="8 9" key="1">
    <citation type="journal article" date="2024" name="J Genomics">
        <title>Draft genome sequencing and assembly of Favolaschia claudopus CIRM-BRFM 2984 isolated from oak limbs.</title>
        <authorList>
            <person name="Navarro D."/>
            <person name="Drula E."/>
            <person name="Chaduli D."/>
            <person name="Cazenave R."/>
            <person name="Ahrendt S."/>
            <person name="Wang J."/>
            <person name="Lipzen A."/>
            <person name="Daum C."/>
            <person name="Barry K."/>
            <person name="Grigoriev I.V."/>
            <person name="Favel A."/>
            <person name="Rosso M.N."/>
            <person name="Martin F."/>
        </authorList>
    </citation>
    <scope>NUCLEOTIDE SEQUENCE [LARGE SCALE GENOMIC DNA]</scope>
    <source>
        <strain evidence="8 9">CIRM-BRFM 2984</strain>
    </source>
</reference>
<evidence type="ECO:0000256" key="6">
    <source>
        <dbReference type="SAM" id="MobiDB-lite"/>
    </source>
</evidence>
<name>A0AAW0D2E2_9AGAR</name>
<keyword evidence="4" id="KW-0804">Transcription</keyword>
<evidence type="ECO:0000256" key="4">
    <source>
        <dbReference type="ARBA" id="ARBA00023163"/>
    </source>
</evidence>
<keyword evidence="3" id="KW-0805">Transcription regulation</keyword>
<evidence type="ECO:0000313" key="8">
    <source>
        <dbReference type="EMBL" id="KAK7045084.1"/>
    </source>
</evidence>
<dbReference type="PROSITE" id="PS00463">
    <property type="entry name" value="ZN2_CY6_FUNGAL_1"/>
    <property type="match status" value="1"/>
</dbReference>
<evidence type="ECO:0000256" key="1">
    <source>
        <dbReference type="ARBA" id="ARBA00004123"/>
    </source>
</evidence>
<keyword evidence="5" id="KW-0539">Nucleus</keyword>
<comment type="subcellular location">
    <subcellularLocation>
        <location evidence="1">Nucleus</location>
    </subcellularLocation>
</comment>
<gene>
    <name evidence="8" type="ORF">R3P38DRAFT_3433702</name>
</gene>
<dbReference type="GO" id="GO:0005634">
    <property type="term" value="C:nucleus"/>
    <property type="evidence" value="ECO:0007669"/>
    <property type="project" value="UniProtKB-SubCell"/>
</dbReference>
<feature type="compositionally biased region" description="Low complexity" evidence="6">
    <location>
        <begin position="87"/>
        <end position="97"/>
    </location>
</feature>
<sequence>MAPEKRERCQPLRRGRACLNCRHLKIKCNGVRPICAPCMRVPKDDPCEYTDTMSRTERLERTVSRLQARLHEMQGLGSSTATKRPSISDSSNSSSGSPTFISHAIPPASRSSPSNQSVSPPPTLNDSTQEPPFGTSHMLLESFLPHSPPLGFFLHTQRFRDSIANAEDHGSNSALLYVVSLWGAHLTQGHTPLRRFEPIFLKRARQCVAVEMAEITAADPFNSASSSNPLLPSSSTSTSLAADSSPSSSSSPSLHTLQALILLSTYLLRTNRLLEAEFYASGAATVARALNLHKQSSINVNTSANTIFTDDVYPPQFSDPVSEGERIRAFWAVACLQIYLSCSLVDTPLNNNNSILDSATTDMETPPWPFEMGDYEVAANMHGAMMPFTGYAKQDDNGFSHPLTMEDNSSRTLSNPNPNRTSPPMCTLHSKASVLFHHATRLCATSSTNPMTQQDPFHTYQQQQSYFLPDHGGGMDATNAYHLLDRRLTAFWSSLPPIYAFNNKDDCCDTATSQPRCSRRRRRRRVCSLRGAIIDSLAMPLVVGHRHPIVGSLCALACGVLMEEILYVRAVSGGVGGEAAAMPSEPEMSEVLKKGVRTMEGYAVGCPLIQHQLKKVLEQYAAL</sequence>
<organism evidence="8 9">
    <name type="scientific">Favolaschia claudopus</name>
    <dbReference type="NCBI Taxonomy" id="2862362"/>
    <lineage>
        <taxon>Eukaryota</taxon>
        <taxon>Fungi</taxon>
        <taxon>Dikarya</taxon>
        <taxon>Basidiomycota</taxon>
        <taxon>Agaricomycotina</taxon>
        <taxon>Agaricomycetes</taxon>
        <taxon>Agaricomycetidae</taxon>
        <taxon>Agaricales</taxon>
        <taxon>Marasmiineae</taxon>
        <taxon>Mycenaceae</taxon>
        <taxon>Favolaschia</taxon>
    </lineage>
</organism>
<dbReference type="GO" id="GO:0000981">
    <property type="term" value="F:DNA-binding transcription factor activity, RNA polymerase II-specific"/>
    <property type="evidence" value="ECO:0007669"/>
    <property type="project" value="InterPro"/>
</dbReference>
<dbReference type="AlphaFoldDB" id="A0AAW0D2E2"/>
<dbReference type="Gene3D" id="4.10.240.10">
    <property type="entry name" value="Zn(2)-C6 fungal-type DNA-binding domain"/>
    <property type="match status" value="1"/>
</dbReference>
<keyword evidence="2" id="KW-0479">Metal-binding</keyword>
<proteinExistence type="predicted"/>
<dbReference type="PANTHER" id="PTHR47338">
    <property type="entry name" value="ZN(II)2CYS6 TRANSCRIPTION FACTOR (EUROFUNG)-RELATED"/>
    <property type="match status" value="1"/>
</dbReference>
<evidence type="ECO:0000256" key="2">
    <source>
        <dbReference type="ARBA" id="ARBA00022723"/>
    </source>
</evidence>
<dbReference type="PROSITE" id="PS50048">
    <property type="entry name" value="ZN2_CY6_FUNGAL_2"/>
    <property type="match status" value="1"/>
</dbReference>
<feature type="compositionally biased region" description="Polar residues" evidence="6">
    <location>
        <begin position="406"/>
        <end position="422"/>
    </location>
</feature>
<dbReference type="PANTHER" id="PTHR47338:SF29">
    <property type="entry name" value="ZN(2)-C6 FUNGAL-TYPE DOMAIN-CONTAINING PROTEIN"/>
    <property type="match status" value="1"/>
</dbReference>